<name>A0ACC0TXG5_9AGAM</name>
<dbReference type="EMBL" id="JAGFNK010000435">
    <property type="protein sequence ID" value="KAI9450410.1"/>
    <property type="molecule type" value="Genomic_DNA"/>
</dbReference>
<comment type="caution">
    <text evidence="1">The sequence shown here is derived from an EMBL/GenBank/DDBJ whole genome shotgun (WGS) entry which is preliminary data.</text>
</comment>
<keyword evidence="2" id="KW-1185">Reference proteome</keyword>
<evidence type="ECO:0000313" key="1">
    <source>
        <dbReference type="EMBL" id="KAI9450410.1"/>
    </source>
</evidence>
<sequence length="120" mass="13637">MRTSAPVLAIFYLAVGIAPLFAYASATQLGSMDKVLAKRQPPPAIGDPVAMKWYVNQQYDVIQSHLHNRLKDLETMKTTYSPYIPPDHPLIQHLKKEQRETLRYGLSFTARRRALDSIPT</sequence>
<organism evidence="1 2">
    <name type="scientific">Russula earlei</name>
    <dbReference type="NCBI Taxonomy" id="71964"/>
    <lineage>
        <taxon>Eukaryota</taxon>
        <taxon>Fungi</taxon>
        <taxon>Dikarya</taxon>
        <taxon>Basidiomycota</taxon>
        <taxon>Agaricomycotina</taxon>
        <taxon>Agaricomycetes</taxon>
        <taxon>Russulales</taxon>
        <taxon>Russulaceae</taxon>
        <taxon>Russula</taxon>
    </lineage>
</organism>
<gene>
    <name evidence="1" type="ORF">F5148DRAFT_1370827</name>
</gene>
<evidence type="ECO:0000313" key="2">
    <source>
        <dbReference type="Proteomes" id="UP001207468"/>
    </source>
</evidence>
<reference evidence="1" key="1">
    <citation type="submission" date="2021-03" db="EMBL/GenBank/DDBJ databases">
        <title>Evolutionary priming and transition to the ectomycorrhizal habit in an iconic lineage of mushroom-forming fungi: is preadaptation a requirement?</title>
        <authorList>
            <consortium name="DOE Joint Genome Institute"/>
            <person name="Looney B.P."/>
            <person name="Miyauchi S."/>
            <person name="Morin E."/>
            <person name="Drula E."/>
            <person name="Courty P.E."/>
            <person name="Chicoki N."/>
            <person name="Fauchery L."/>
            <person name="Kohler A."/>
            <person name="Kuo A."/>
            <person name="LaButti K."/>
            <person name="Pangilinan J."/>
            <person name="Lipzen A."/>
            <person name="Riley R."/>
            <person name="Andreopoulos W."/>
            <person name="He G."/>
            <person name="Johnson J."/>
            <person name="Barry K.W."/>
            <person name="Grigoriev I.V."/>
            <person name="Nagy L."/>
            <person name="Hibbett D."/>
            <person name="Henrissat B."/>
            <person name="Matheny P.B."/>
            <person name="Labbe J."/>
            <person name="Martin A.F."/>
        </authorList>
    </citation>
    <scope>NUCLEOTIDE SEQUENCE</scope>
    <source>
        <strain evidence="1">BPL698</strain>
    </source>
</reference>
<protein>
    <submittedName>
        <fullName evidence="1">Uncharacterized protein</fullName>
    </submittedName>
</protein>
<proteinExistence type="predicted"/>
<accession>A0ACC0TXG5</accession>
<dbReference type="Proteomes" id="UP001207468">
    <property type="component" value="Unassembled WGS sequence"/>
</dbReference>